<comment type="subunit">
    <text evidence="3">Homodimer.</text>
</comment>
<dbReference type="GO" id="GO:0005759">
    <property type="term" value="C:mitochondrial matrix"/>
    <property type="evidence" value="ECO:0007669"/>
    <property type="project" value="UniProtKB-SubCell"/>
</dbReference>
<dbReference type="FunFam" id="2.30.22.10:FF:000001">
    <property type="entry name" value="Protein GrpE"/>
    <property type="match status" value="1"/>
</dbReference>
<evidence type="ECO:0000256" key="5">
    <source>
        <dbReference type="ARBA" id="ARBA00023016"/>
    </source>
</evidence>
<dbReference type="AlphaFoldDB" id="A0AAE0LGX8"/>
<comment type="function">
    <text evidence="7">Essential component of the PAM complex, a complex required for the translocation of transit peptide-containing proteins from the inner membrane into the mitochondrial matrix in an ATP-dependent manner.</text>
</comment>
<keyword evidence="4" id="KW-0963">Cytoplasm</keyword>
<comment type="caution">
    <text evidence="11">The sequence shown here is derived from an EMBL/GenBank/DDBJ whole genome shotgun (WGS) entry which is preliminary data.</text>
</comment>
<dbReference type="SUPFAM" id="SSF58014">
    <property type="entry name" value="Coiled-coil domain of nucleotide exchange factor GrpE"/>
    <property type="match status" value="1"/>
</dbReference>
<evidence type="ECO:0000313" key="12">
    <source>
        <dbReference type="Proteomes" id="UP001190700"/>
    </source>
</evidence>
<proteinExistence type="inferred from homology"/>
<dbReference type="PRINTS" id="PR00773">
    <property type="entry name" value="GRPEPROTEIN"/>
</dbReference>
<keyword evidence="7" id="KW-0496">Mitochondrion</keyword>
<dbReference type="PANTHER" id="PTHR21237:SF40">
    <property type="entry name" value="CELL CYCLE AND APOPTOSIS REGULATOR PROTEIN 2"/>
    <property type="match status" value="1"/>
</dbReference>
<dbReference type="NCBIfam" id="NF010741">
    <property type="entry name" value="PRK14143.1"/>
    <property type="match status" value="1"/>
</dbReference>
<comment type="subcellular location">
    <subcellularLocation>
        <location evidence="1">Cytoplasm</location>
    </subcellularLocation>
    <subcellularLocation>
        <location evidence="7">Mitochondrion matrix</location>
    </subcellularLocation>
</comment>
<protein>
    <recommendedName>
        <fullName evidence="7">GrpE protein homolog</fullName>
    </recommendedName>
</protein>
<evidence type="ECO:0000256" key="4">
    <source>
        <dbReference type="ARBA" id="ARBA00022490"/>
    </source>
</evidence>
<evidence type="ECO:0000256" key="7">
    <source>
        <dbReference type="RuleBase" id="RU000640"/>
    </source>
</evidence>
<feature type="coiled-coil region" evidence="9">
    <location>
        <begin position="121"/>
        <end position="169"/>
    </location>
</feature>
<evidence type="ECO:0000256" key="2">
    <source>
        <dbReference type="ARBA" id="ARBA00009054"/>
    </source>
</evidence>
<dbReference type="HAMAP" id="MF_01151">
    <property type="entry name" value="GrpE"/>
    <property type="match status" value="1"/>
</dbReference>
<evidence type="ECO:0000256" key="1">
    <source>
        <dbReference type="ARBA" id="ARBA00004496"/>
    </source>
</evidence>
<dbReference type="InterPro" id="IPR009012">
    <property type="entry name" value="GrpE_head"/>
</dbReference>
<dbReference type="GO" id="GO:0006457">
    <property type="term" value="P:protein folding"/>
    <property type="evidence" value="ECO:0007669"/>
    <property type="project" value="InterPro"/>
</dbReference>
<dbReference type="Gene3D" id="2.30.22.10">
    <property type="entry name" value="Head domain of nucleotide exchange factor GrpE"/>
    <property type="match status" value="1"/>
</dbReference>
<accession>A0AAE0LGX8</accession>
<gene>
    <name evidence="11" type="ORF">CYMTET_7974</name>
</gene>
<evidence type="ECO:0000256" key="3">
    <source>
        <dbReference type="ARBA" id="ARBA00011738"/>
    </source>
</evidence>
<comment type="similarity">
    <text evidence="2 8">Belongs to the GrpE family.</text>
</comment>
<dbReference type="InterPro" id="IPR013805">
    <property type="entry name" value="GrpE_CC"/>
</dbReference>
<dbReference type="GO" id="GO:0042803">
    <property type="term" value="F:protein homodimerization activity"/>
    <property type="evidence" value="ECO:0007669"/>
    <property type="project" value="InterPro"/>
</dbReference>
<feature type="region of interest" description="Disordered" evidence="10">
    <location>
        <begin position="77"/>
        <end position="106"/>
    </location>
</feature>
<keyword evidence="9" id="KW-0175">Coiled coil</keyword>
<keyword evidence="12" id="KW-1185">Reference proteome</keyword>
<dbReference type="GO" id="GO:0000774">
    <property type="term" value="F:adenyl-nucleotide exchange factor activity"/>
    <property type="evidence" value="ECO:0007669"/>
    <property type="project" value="InterPro"/>
</dbReference>
<dbReference type="Pfam" id="PF01025">
    <property type="entry name" value="GrpE"/>
    <property type="match status" value="1"/>
</dbReference>
<dbReference type="GO" id="GO:0051082">
    <property type="term" value="F:unfolded protein binding"/>
    <property type="evidence" value="ECO:0007669"/>
    <property type="project" value="TreeGrafter"/>
</dbReference>
<dbReference type="Gene3D" id="3.90.20.20">
    <property type="match status" value="1"/>
</dbReference>
<dbReference type="PANTHER" id="PTHR21237">
    <property type="entry name" value="GRPE PROTEIN"/>
    <property type="match status" value="1"/>
</dbReference>
<organism evidence="11 12">
    <name type="scientific">Cymbomonas tetramitiformis</name>
    <dbReference type="NCBI Taxonomy" id="36881"/>
    <lineage>
        <taxon>Eukaryota</taxon>
        <taxon>Viridiplantae</taxon>
        <taxon>Chlorophyta</taxon>
        <taxon>Pyramimonadophyceae</taxon>
        <taxon>Pyramimonadales</taxon>
        <taxon>Pyramimonadaceae</taxon>
        <taxon>Cymbomonas</taxon>
    </lineage>
</organism>
<evidence type="ECO:0000313" key="11">
    <source>
        <dbReference type="EMBL" id="KAK3284374.1"/>
    </source>
</evidence>
<name>A0AAE0LGX8_9CHLO</name>
<reference evidence="11 12" key="1">
    <citation type="journal article" date="2015" name="Genome Biol. Evol.">
        <title>Comparative Genomics of a Bacterivorous Green Alga Reveals Evolutionary Causalities and Consequences of Phago-Mixotrophic Mode of Nutrition.</title>
        <authorList>
            <person name="Burns J.A."/>
            <person name="Paasch A."/>
            <person name="Narechania A."/>
            <person name="Kim E."/>
        </authorList>
    </citation>
    <scope>NUCLEOTIDE SEQUENCE [LARGE SCALE GENOMIC DNA]</scope>
    <source>
        <strain evidence="11 12">PLY_AMNH</strain>
    </source>
</reference>
<dbReference type="EMBL" id="LGRX02002307">
    <property type="protein sequence ID" value="KAK3284374.1"/>
    <property type="molecule type" value="Genomic_DNA"/>
</dbReference>
<dbReference type="PROSITE" id="PS01071">
    <property type="entry name" value="GRPE"/>
    <property type="match status" value="1"/>
</dbReference>
<dbReference type="SUPFAM" id="SSF51064">
    <property type="entry name" value="Head domain of nucleotide exchange factor GrpE"/>
    <property type="match status" value="1"/>
</dbReference>
<sequence length="306" mass="34396">MMATRASVPVVREFRVHRMNKAVPLFPLRAICSSQRKEFKTRSFQRKHQPGAIFGNGFLKISRSRYGTVEQSTLISFAEDGETGGDENNQESDAEPEVEEEETETPIMDRVKEVVDNEDLISDLEAEFSRLTTLISELEEKSGPMETELSKLQEQSLRLNADFDNFRKRTVREKEQLANSSKSAVLEELLPVIDAFDLSAGQLKIETEGEQKVADSYQGLYKQMMEIFEKIGLKNVPGVGSPFDPNLHDAIMREETTEMEDGAVLEEFRKGFMFGDTLIRASMVKVAVNDSAPPAKPAEEEEASSD</sequence>
<evidence type="ECO:0000256" key="10">
    <source>
        <dbReference type="SAM" id="MobiDB-lite"/>
    </source>
</evidence>
<feature type="compositionally biased region" description="Acidic residues" evidence="10">
    <location>
        <begin position="79"/>
        <end position="104"/>
    </location>
</feature>
<evidence type="ECO:0000256" key="8">
    <source>
        <dbReference type="RuleBase" id="RU004478"/>
    </source>
</evidence>
<keyword evidence="5" id="KW-0346">Stress response</keyword>
<dbReference type="InterPro" id="IPR000740">
    <property type="entry name" value="GrpE"/>
</dbReference>
<evidence type="ECO:0000256" key="9">
    <source>
        <dbReference type="SAM" id="Coils"/>
    </source>
</evidence>
<dbReference type="CDD" id="cd00446">
    <property type="entry name" value="GrpE"/>
    <property type="match status" value="1"/>
</dbReference>
<dbReference type="Proteomes" id="UP001190700">
    <property type="component" value="Unassembled WGS sequence"/>
</dbReference>
<evidence type="ECO:0000256" key="6">
    <source>
        <dbReference type="ARBA" id="ARBA00023186"/>
    </source>
</evidence>
<keyword evidence="6 7" id="KW-0143">Chaperone</keyword>
<dbReference type="GO" id="GO:0051087">
    <property type="term" value="F:protein-folding chaperone binding"/>
    <property type="evidence" value="ECO:0007669"/>
    <property type="project" value="InterPro"/>
</dbReference>